<dbReference type="EMBL" id="CAJVPY010051187">
    <property type="protein sequence ID" value="CAG8814335.1"/>
    <property type="molecule type" value="Genomic_DNA"/>
</dbReference>
<feature type="non-terminal residue" evidence="1">
    <location>
        <position position="1"/>
    </location>
</feature>
<proteinExistence type="predicted"/>
<gene>
    <name evidence="1" type="ORF">DERYTH_LOCUS25947</name>
</gene>
<accession>A0A9N9K958</accession>
<protein>
    <submittedName>
        <fullName evidence="1">5002_t:CDS:1</fullName>
    </submittedName>
</protein>
<feature type="non-terminal residue" evidence="1">
    <location>
        <position position="50"/>
    </location>
</feature>
<sequence>ACTFSSTSFNKDSDMVTCFSSHLQLSTKIANVVTCFSSHSLAALNEDSGM</sequence>
<evidence type="ECO:0000313" key="2">
    <source>
        <dbReference type="Proteomes" id="UP000789405"/>
    </source>
</evidence>
<comment type="caution">
    <text evidence="1">The sequence shown here is derived from an EMBL/GenBank/DDBJ whole genome shotgun (WGS) entry which is preliminary data.</text>
</comment>
<dbReference type="AlphaFoldDB" id="A0A9N9K958"/>
<reference evidence="1" key="1">
    <citation type="submission" date="2021-06" db="EMBL/GenBank/DDBJ databases">
        <authorList>
            <person name="Kallberg Y."/>
            <person name="Tangrot J."/>
            <person name="Rosling A."/>
        </authorList>
    </citation>
    <scope>NUCLEOTIDE SEQUENCE</scope>
    <source>
        <strain evidence="1">MA453B</strain>
    </source>
</reference>
<organism evidence="1 2">
    <name type="scientific">Dentiscutata erythropus</name>
    <dbReference type="NCBI Taxonomy" id="1348616"/>
    <lineage>
        <taxon>Eukaryota</taxon>
        <taxon>Fungi</taxon>
        <taxon>Fungi incertae sedis</taxon>
        <taxon>Mucoromycota</taxon>
        <taxon>Glomeromycotina</taxon>
        <taxon>Glomeromycetes</taxon>
        <taxon>Diversisporales</taxon>
        <taxon>Gigasporaceae</taxon>
        <taxon>Dentiscutata</taxon>
    </lineage>
</organism>
<dbReference type="Proteomes" id="UP000789405">
    <property type="component" value="Unassembled WGS sequence"/>
</dbReference>
<evidence type="ECO:0000313" key="1">
    <source>
        <dbReference type="EMBL" id="CAG8814335.1"/>
    </source>
</evidence>
<name>A0A9N9K958_9GLOM</name>
<keyword evidence="2" id="KW-1185">Reference proteome</keyword>